<accession>A0A1H2RKG3</accession>
<feature type="domain" description="2TM" evidence="2">
    <location>
        <begin position="10"/>
        <end position="91"/>
    </location>
</feature>
<proteinExistence type="predicted"/>
<evidence type="ECO:0000313" key="4">
    <source>
        <dbReference type="Proteomes" id="UP000199592"/>
    </source>
</evidence>
<dbReference type="STRING" id="1073328.SAMN05216294_2050"/>
<evidence type="ECO:0000313" key="3">
    <source>
        <dbReference type="EMBL" id="SDW19952.1"/>
    </source>
</evidence>
<protein>
    <submittedName>
        <fullName evidence="3">2TM domain-containing protein</fullName>
    </submittedName>
</protein>
<keyword evidence="1" id="KW-1133">Transmembrane helix</keyword>
<keyword evidence="1" id="KW-0472">Membrane</keyword>
<dbReference type="EMBL" id="FNMY01000001">
    <property type="protein sequence ID" value="SDW19952.1"/>
    <property type="molecule type" value="Genomic_DNA"/>
</dbReference>
<name>A0A1H2RKG3_9FLAO</name>
<dbReference type="AlphaFoldDB" id="A0A1H2RKG3"/>
<reference evidence="4" key="1">
    <citation type="submission" date="2016-10" db="EMBL/GenBank/DDBJ databases">
        <authorList>
            <person name="Varghese N."/>
            <person name="Submissions S."/>
        </authorList>
    </citation>
    <scope>NUCLEOTIDE SEQUENCE [LARGE SCALE GENOMIC DNA]</scope>
    <source>
        <strain evidence="4">DSM 25030</strain>
    </source>
</reference>
<dbReference type="InterPro" id="IPR025698">
    <property type="entry name" value="2TM_dom"/>
</dbReference>
<keyword evidence="4" id="KW-1185">Reference proteome</keyword>
<evidence type="ECO:0000256" key="1">
    <source>
        <dbReference type="SAM" id="Phobius"/>
    </source>
</evidence>
<keyword evidence="1" id="KW-0812">Transmembrane</keyword>
<feature type="transmembrane region" description="Helical" evidence="1">
    <location>
        <begin position="21"/>
        <end position="42"/>
    </location>
</feature>
<dbReference type="Proteomes" id="UP000199592">
    <property type="component" value="Unassembled WGS sequence"/>
</dbReference>
<evidence type="ECO:0000259" key="2">
    <source>
        <dbReference type="Pfam" id="PF13239"/>
    </source>
</evidence>
<sequence>MEESKNTKYQRAKKRVEEIKGFYIHAAVYTVINAFILLNIYLQTDNFWKWPHFITLFAWGIGLFFHGSKVFGFNPFLSKDWEEKQIQKFMEEDKEEMKKYK</sequence>
<dbReference type="RefSeq" id="WP_245668105.1">
    <property type="nucleotide sequence ID" value="NZ_FNKI01000002.1"/>
</dbReference>
<feature type="transmembrane region" description="Helical" evidence="1">
    <location>
        <begin position="54"/>
        <end position="77"/>
    </location>
</feature>
<organism evidence="3 4">
    <name type="scientific">Flagellimonas zhangzhouensis</name>
    <dbReference type="NCBI Taxonomy" id="1073328"/>
    <lineage>
        <taxon>Bacteria</taxon>
        <taxon>Pseudomonadati</taxon>
        <taxon>Bacteroidota</taxon>
        <taxon>Flavobacteriia</taxon>
        <taxon>Flavobacteriales</taxon>
        <taxon>Flavobacteriaceae</taxon>
        <taxon>Flagellimonas</taxon>
    </lineage>
</organism>
<gene>
    <name evidence="3" type="ORF">SAMN04487892_0698</name>
</gene>
<dbReference type="Pfam" id="PF13239">
    <property type="entry name" value="2TM"/>
    <property type="match status" value="1"/>
</dbReference>